<reference evidence="1" key="1">
    <citation type="journal article" date="2021" name="Proc. Natl. Acad. Sci. U.S.A.">
        <title>A Catalog of Tens of Thousands of Viruses from Human Metagenomes Reveals Hidden Associations with Chronic Diseases.</title>
        <authorList>
            <person name="Tisza M.J."/>
            <person name="Buck C.B."/>
        </authorList>
    </citation>
    <scope>NUCLEOTIDE SEQUENCE</scope>
    <source>
        <strain evidence="1">Ct3pR10</strain>
    </source>
</reference>
<proteinExistence type="predicted"/>
<organism evidence="1">
    <name type="scientific">Siphoviridae sp. ct3pR10</name>
    <dbReference type="NCBI Taxonomy" id="2826284"/>
    <lineage>
        <taxon>Viruses</taxon>
        <taxon>Duplodnaviria</taxon>
        <taxon>Heunggongvirae</taxon>
        <taxon>Uroviricota</taxon>
        <taxon>Caudoviricetes</taxon>
    </lineage>
</organism>
<name>A0A8S5LWS8_9CAUD</name>
<protein>
    <submittedName>
        <fullName evidence="1">Zinc finger protein</fullName>
    </submittedName>
</protein>
<dbReference type="EMBL" id="BK014759">
    <property type="protein sequence ID" value="DAD74420.1"/>
    <property type="molecule type" value="Genomic_DNA"/>
</dbReference>
<accession>A0A8S5LWS8</accession>
<evidence type="ECO:0000313" key="1">
    <source>
        <dbReference type="EMBL" id="DAD74420.1"/>
    </source>
</evidence>
<sequence>MNISDIVRQAEAHASRQDAYDSRLPVCARCGWPIRGPKLVHIPEHEEDYCLDCIEAMTKFNGAAEVEE</sequence>